<dbReference type="AlphaFoldDB" id="A0A8S2P1H0"/>
<evidence type="ECO:0000259" key="8">
    <source>
        <dbReference type="Pfam" id="PF00501"/>
    </source>
</evidence>
<protein>
    <recommendedName>
        <fullName evidence="5">Medium-chain acyl-CoA ligase ACSF2, mitochondrial</fullName>
        <ecNumber evidence="4">6.2.1.2</ecNumber>
    </recommendedName>
</protein>
<dbReference type="InterPro" id="IPR025110">
    <property type="entry name" value="AMP-bd_C"/>
</dbReference>
<dbReference type="InterPro" id="IPR020845">
    <property type="entry name" value="AMP-binding_CS"/>
</dbReference>
<accession>A0A8S2P1H0</accession>
<evidence type="ECO:0000256" key="5">
    <source>
        <dbReference type="ARBA" id="ARBA00039638"/>
    </source>
</evidence>
<dbReference type="PANTHER" id="PTHR43201">
    <property type="entry name" value="ACYL-COA SYNTHETASE"/>
    <property type="match status" value="1"/>
</dbReference>
<evidence type="ECO:0000256" key="2">
    <source>
        <dbReference type="ARBA" id="ARBA00022598"/>
    </source>
</evidence>
<comment type="function">
    <text evidence="3">Acyl-CoA synthases catalyze the initial reaction in fatty acid metabolism, by forming a thioester with CoA. Has some preference toward medium-chain substrates. Plays a role in adipocyte differentiation.</text>
</comment>
<evidence type="ECO:0000313" key="10">
    <source>
        <dbReference type="EMBL" id="CAF1220096.1"/>
    </source>
</evidence>
<dbReference type="EC" id="6.2.1.2" evidence="4"/>
<dbReference type="Proteomes" id="UP000682733">
    <property type="component" value="Unassembled WGS sequence"/>
</dbReference>
<dbReference type="GO" id="GO:0006631">
    <property type="term" value="P:fatty acid metabolic process"/>
    <property type="evidence" value="ECO:0007669"/>
    <property type="project" value="TreeGrafter"/>
</dbReference>
<dbReference type="PROSITE" id="PS00455">
    <property type="entry name" value="AMP_BINDING"/>
    <property type="match status" value="1"/>
</dbReference>
<comment type="similarity">
    <text evidence="1">Belongs to the ATP-dependent AMP-binding enzyme family.</text>
</comment>
<sequence>MTRFNQNSKQKKMSYYHHASSNTFLYKTVGQQFDETVDKYPEHECLVFKEENKRCTYKTFQYEINRLAISLLELKLNKCDCIGVWLPTTSANVTLTFAASKLGLIKVNINPNNTASELLHCLNTTKCKCLVMQANVKSLNCINIIENILPELARSKTGEELNSQLIPTLKYVVVVDSTTSIKGAYLYENLINSNNGISEKLFNRQMSISPDHPLFIFFSSGTTGQPKAVVHTNFAVLNCVANIYQHSGRFLSRLCVPVPIFHILGEVHGTLSIVIGPVCVIYPTYLPNTLATMKAIEEEQCTGIIGAAIIYHDLIKHPLRNEFNLKSLEYCAIAGSPISKEFLETIENELSIKYCTQAYGTTETAGYITNTIYAIDSNNQRQRLESIGKCEKFLEIKLIDDKDQIVPLGEKGELLMRGYKTMKGYWNDNEMTAKIITESKWLHTGDIAKMDEDGYLYFCGRKKEIIIRGGVNIYPLEIEKIIEEYPNILKAQVFGIPDERYGEIVCSMIVLKEEKTNININELKQFLSKHLAYFKIPKHIEVVDKFNTTASLGKVQKSKLAKDMIKILKSKL</sequence>
<dbReference type="Proteomes" id="UP000677228">
    <property type="component" value="Unassembled WGS sequence"/>
</dbReference>
<evidence type="ECO:0000313" key="11">
    <source>
        <dbReference type="EMBL" id="CAF4028183.1"/>
    </source>
</evidence>
<evidence type="ECO:0000256" key="4">
    <source>
        <dbReference type="ARBA" id="ARBA00039009"/>
    </source>
</evidence>
<dbReference type="Gene3D" id="3.40.50.12780">
    <property type="entry name" value="N-terminal domain of ligase-like"/>
    <property type="match status" value="1"/>
</dbReference>
<reference evidence="11" key="1">
    <citation type="submission" date="2021-02" db="EMBL/GenBank/DDBJ databases">
        <authorList>
            <person name="Nowell W R."/>
        </authorList>
    </citation>
    <scope>NUCLEOTIDE SEQUENCE</scope>
</reference>
<keyword evidence="2" id="KW-0436">Ligase</keyword>
<feature type="domain" description="AMP-dependent synthetase/ligase" evidence="8">
    <location>
        <begin position="33"/>
        <end position="426"/>
    </location>
</feature>
<comment type="catalytic activity">
    <reaction evidence="7">
        <text>a medium-chain fatty acid + ATP + CoA = a medium-chain fatty acyl-CoA + AMP + diphosphate</text>
        <dbReference type="Rhea" id="RHEA:48340"/>
        <dbReference type="ChEBI" id="CHEBI:30616"/>
        <dbReference type="ChEBI" id="CHEBI:33019"/>
        <dbReference type="ChEBI" id="CHEBI:57287"/>
        <dbReference type="ChEBI" id="CHEBI:59558"/>
        <dbReference type="ChEBI" id="CHEBI:90546"/>
        <dbReference type="ChEBI" id="CHEBI:456215"/>
        <dbReference type="EC" id="6.2.1.2"/>
    </reaction>
</comment>
<evidence type="ECO:0000256" key="6">
    <source>
        <dbReference type="ARBA" id="ARBA00047319"/>
    </source>
</evidence>
<evidence type="ECO:0000256" key="7">
    <source>
        <dbReference type="ARBA" id="ARBA00048277"/>
    </source>
</evidence>
<dbReference type="Pfam" id="PF00501">
    <property type="entry name" value="AMP-binding"/>
    <property type="match status" value="1"/>
</dbReference>
<evidence type="ECO:0000256" key="3">
    <source>
        <dbReference type="ARBA" id="ARBA00037247"/>
    </source>
</evidence>
<comment type="catalytic activity">
    <reaction evidence="6">
        <text>octanoate + ATP + CoA = octanoyl-CoA + AMP + diphosphate</text>
        <dbReference type="Rhea" id="RHEA:33631"/>
        <dbReference type="ChEBI" id="CHEBI:25646"/>
        <dbReference type="ChEBI" id="CHEBI:30616"/>
        <dbReference type="ChEBI" id="CHEBI:33019"/>
        <dbReference type="ChEBI" id="CHEBI:57287"/>
        <dbReference type="ChEBI" id="CHEBI:57386"/>
        <dbReference type="ChEBI" id="CHEBI:456215"/>
    </reaction>
</comment>
<dbReference type="Pfam" id="PF13193">
    <property type="entry name" value="AMP-binding_C"/>
    <property type="match status" value="1"/>
</dbReference>
<feature type="domain" description="AMP-binding enzyme C-terminal" evidence="9">
    <location>
        <begin position="477"/>
        <end position="551"/>
    </location>
</feature>
<dbReference type="Gene3D" id="3.30.300.30">
    <property type="match status" value="1"/>
</dbReference>
<dbReference type="GO" id="GO:0031956">
    <property type="term" value="F:medium-chain fatty acid-CoA ligase activity"/>
    <property type="evidence" value="ECO:0007669"/>
    <property type="project" value="UniProtKB-EC"/>
</dbReference>
<dbReference type="InterPro" id="IPR042099">
    <property type="entry name" value="ANL_N_sf"/>
</dbReference>
<dbReference type="SUPFAM" id="SSF56801">
    <property type="entry name" value="Acetyl-CoA synthetase-like"/>
    <property type="match status" value="1"/>
</dbReference>
<comment type="caution">
    <text evidence="11">The sequence shown here is derived from an EMBL/GenBank/DDBJ whole genome shotgun (WGS) entry which is preliminary data.</text>
</comment>
<evidence type="ECO:0000259" key="9">
    <source>
        <dbReference type="Pfam" id="PF13193"/>
    </source>
</evidence>
<dbReference type="EMBL" id="CAJOBA010036719">
    <property type="protein sequence ID" value="CAF4028183.1"/>
    <property type="molecule type" value="Genomic_DNA"/>
</dbReference>
<organism evidence="11 12">
    <name type="scientific">Didymodactylos carnosus</name>
    <dbReference type="NCBI Taxonomy" id="1234261"/>
    <lineage>
        <taxon>Eukaryota</taxon>
        <taxon>Metazoa</taxon>
        <taxon>Spiralia</taxon>
        <taxon>Gnathifera</taxon>
        <taxon>Rotifera</taxon>
        <taxon>Eurotatoria</taxon>
        <taxon>Bdelloidea</taxon>
        <taxon>Philodinida</taxon>
        <taxon>Philodinidae</taxon>
        <taxon>Didymodactylos</taxon>
    </lineage>
</organism>
<evidence type="ECO:0000256" key="1">
    <source>
        <dbReference type="ARBA" id="ARBA00006432"/>
    </source>
</evidence>
<proteinExistence type="inferred from homology"/>
<evidence type="ECO:0000313" key="12">
    <source>
        <dbReference type="Proteomes" id="UP000682733"/>
    </source>
</evidence>
<name>A0A8S2P1H0_9BILA</name>
<dbReference type="PANTHER" id="PTHR43201:SF5">
    <property type="entry name" value="MEDIUM-CHAIN ACYL-COA LIGASE ACSF2, MITOCHONDRIAL"/>
    <property type="match status" value="1"/>
</dbReference>
<gene>
    <name evidence="10" type="ORF">OVA965_LOCUS24875</name>
    <name evidence="11" type="ORF">TMI583_LOCUS25598</name>
</gene>
<dbReference type="EMBL" id="CAJNOK010015180">
    <property type="protein sequence ID" value="CAF1220096.1"/>
    <property type="molecule type" value="Genomic_DNA"/>
</dbReference>
<dbReference type="InterPro" id="IPR045851">
    <property type="entry name" value="AMP-bd_C_sf"/>
</dbReference>
<dbReference type="InterPro" id="IPR000873">
    <property type="entry name" value="AMP-dep_synth/lig_dom"/>
</dbReference>